<dbReference type="Pfam" id="PF00646">
    <property type="entry name" value="F-box"/>
    <property type="match status" value="1"/>
</dbReference>
<sequence length="426" mass="49002">MASQINQTSPDPAITTTTIDYDHTPSLSAQVIANNDDLLTEILVCLPIKSLLKFKSVSKHWLSLITTTNFYFRRTPFPHTATGLFAVAYLGLKHSWLHFISLEKNSELFGGCRHYNPLTSLPFPENKSSCISQSSNGLLLIRTPLGSYYNRIKNSEKNFFVANPTTMQYAMLPRPAACSGSTKNGFIFNLAFDPSKSIHYKVVCVRKIDHSDQQYYQIEIYSSATRTWKLSGGPLDAPFDIGSSNHGNSCDGVFWNGAVNWISKRHSLLYFNLEEEQLNEMPLPFNPERSNMSFMYFGESRDHLHLITMFKRKTQFDVYEMERDYSNWFVKFRVDLSEVASVYPQRNIGARLPLQEGLRNYFFYTVMSVVRREIEEESYMVLHIEKGIIVYYFKTSTFKKLLDTGIMGYGSNCHPYIESLAPIYRL</sequence>
<keyword evidence="2" id="KW-1185">Reference proteome</keyword>
<dbReference type="InterPro" id="IPR017451">
    <property type="entry name" value="F-box-assoc_interact_dom"/>
</dbReference>
<evidence type="ECO:0000259" key="1">
    <source>
        <dbReference type="SMART" id="SM00256"/>
    </source>
</evidence>
<dbReference type="InterPro" id="IPR055290">
    <property type="entry name" value="At3g26010-like"/>
</dbReference>
<dbReference type="GeneID" id="107425608"/>
<feature type="domain" description="F-box" evidence="1">
    <location>
        <begin position="34"/>
        <end position="74"/>
    </location>
</feature>
<dbReference type="InParanoid" id="A0A6P4AAN9"/>
<dbReference type="RefSeq" id="XP_015891105.3">
    <property type="nucleotide sequence ID" value="XM_016035619.4"/>
</dbReference>
<protein>
    <submittedName>
        <fullName evidence="3">F-box protein At5g07610</fullName>
    </submittedName>
</protein>
<dbReference type="NCBIfam" id="TIGR01640">
    <property type="entry name" value="F_box_assoc_1"/>
    <property type="match status" value="1"/>
</dbReference>
<proteinExistence type="predicted"/>
<dbReference type="PANTHER" id="PTHR35546">
    <property type="entry name" value="F-BOX PROTEIN INTERACTION DOMAIN PROTEIN-RELATED"/>
    <property type="match status" value="1"/>
</dbReference>
<dbReference type="PANTHER" id="PTHR35546:SF115">
    <property type="entry name" value="F-BOX DOMAIN-CONTAINING PROTEIN"/>
    <property type="match status" value="1"/>
</dbReference>
<evidence type="ECO:0000313" key="3">
    <source>
        <dbReference type="RefSeq" id="XP_015891105.3"/>
    </source>
</evidence>
<dbReference type="InterPro" id="IPR036047">
    <property type="entry name" value="F-box-like_dom_sf"/>
</dbReference>
<dbReference type="Proteomes" id="UP001652623">
    <property type="component" value="Chromosome 7"/>
</dbReference>
<dbReference type="SMART" id="SM00256">
    <property type="entry name" value="FBOX"/>
    <property type="match status" value="1"/>
</dbReference>
<name>A0A6P4AAN9_ZIZJJ</name>
<organism evidence="2 3">
    <name type="scientific">Ziziphus jujuba</name>
    <name type="common">Chinese jujube</name>
    <name type="synonym">Ziziphus sativa</name>
    <dbReference type="NCBI Taxonomy" id="326968"/>
    <lineage>
        <taxon>Eukaryota</taxon>
        <taxon>Viridiplantae</taxon>
        <taxon>Streptophyta</taxon>
        <taxon>Embryophyta</taxon>
        <taxon>Tracheophyta</taxon>
        <taxon>Spermatophyta</taxon>
        <taxon>Magnoliopsida</taxon>
        <taxon>eudicotyledons</taxon>
        <taxon>Gunneridae</taxon>
        <taxon>Pentapetalae</taxon>
        <taxon>rosids</taxon>
        <taxon>fabids</taxon>
        <taxon>Rosales</taxon>
        <taxon>Rhamnaceae</taxon>
        <taxon>Paliureae</taxon>
        <taxon>Ziziphus</taxon>
    </lineage>
</organism>
<dbReference type="CDD" id="cd22157">
    <property type="entry name" value="F-box_AtFBW1-like"/>
    <property type="match status" value="1"/>
</dbReference>
<dbReference type="FunCoup" id="A0A6P4AAN9">
    <property type="interactions" value="1185"/>
</dbReference>
<gene>
    <name evidence="3" type="primary">LOC107425608</name>
</gene>
<dbReference type="AlphaFoldDB" id="A0A6P4AAN9"/>
<dbReference type="Pfam" id="PF07734">
    <property type="entry name" value="FBA_1"/>
    <property type="match status" value="1"/>
</dbReference>
<dbReference type="KEGG" id="zju:107425608"/>
<dbReference type="SUPFAM" id="SSF81383">
    <property type="entry name" value="F-box domain"/>
    <property type="match status" value="1"/>
</dbReference>
<accession>A0A6P4AAN9</accession>
<evidence type="ECO:0000313" key="2">
    <source>
        <dbReference type="Proteomes" id="UP001652623"/>
    </source>
</evidence>
<reference evidence="3" key="1">
    <citation type="submission" date="2025-08" db="UniProtKB">
        <authorList>
            <consortium name="RefSeq"/>
        </authorList>
    </citation>
    <scope>IDENTIFICATION</scope>
    <source>
        <tissue evidence="3">Seedling</tissue>
    </source>
</reference>
<dbReference type="InterPro" id="IPR001810">
    <property type="entry name" value="F-box_dom"/>
</dbReference>
<dbReference type="InterPro" id="IPR006527">
    <property type="entry name" value="F-box-assoc_dom_typ1"/>
</dbReference>